<dbReference type="EMBL" id="MT142515">
    <property type="protein sequence ID" value="QJA83641.1"/>
    <property type="molecule type" value="Genomic_DNA"/>
</dbReference>
<dbReference type="EMBL" id="MT141456">
    <property type="protein sequence ID" value="QJA61887.1"/>
    <property type="molecule type" value="Genomic_DNA"/>
</dbReference>
<evidence type="ECO:0000313" key="2">
    <source>
        <dbReference type="EMBL" id="QJA61887.1"/>
    </source>
</evidence>
<accession>A0A6M3KPU3</accession>
<sequence>MLVMYEHSEKRLIERLKFDAGVHGIKLKDDPAQPRARDTGSKAVVTTKGKCIPGDPDSYSHLSMEERRRLTDDMMGRHKAWSEVHKPLGGKDPIDKG</sequence>
<reference evidence="3" key="1">
    <citation type="submission" date="2020-03" db="EMBL/GenBank/DDBJ databases">
        <title>The deep terrestrial virosphere.</title>
        <authorList>
            <person name="Holmfeldt K."/>
            <person name="Nilsson E."/>
            <person name="Simone D."/>
            <person name="Lopez-Fernandez M."/>
            <person name="Wu X."/>
            <person name="de Brujin I."/>
            <person name="Lundin D."/>
            <person name="Andersson A."/>
            <person name="Bertilsson S."/>
            <person name="Dopson M."/>
        </authorList>
    </citation>
    <scope>NUCLEOTIDE SEQUENCE</scope>
    <source>
        <strain evidence="3">MM415A00269</strain>
        <strain evidence="2">MM415B00862</strain>
    </source>
</reference>
<gene>
    <name evidence="3" type="ORF">MM415A00269_0009</name>
    <name evidence="2" type="ORF">MM415B00862_0008</name>
</gene>
<organism evidence="3">
    <name type="scientific">viral metagenome</name>
    <dbReference type="NCBI Taxonomy" id="1070528"/>
    <lineage>
        <taxon>unclassified sequences</taxon>
        <taxon>metagenomes</taxon>
        <taxon>organismal metagenomes</taxon>
    </lineage>
</organism>
<protein>
    <submittedName>
        <fullName evidence="3">Uncharacterized protein</fullName>
    </submittedName>
</protein>
<evidence type="ECO:0000256" key="1">
    <source>
        <dbReference type="SAM" id="MobiDB-lite"/>
    </source>
</evidence>
<proteinExistence type="predicted"/>
<evidence type="ECO:0000313" key="3">
    <source>
        <dbReference type="EMBL" id="QJA83641.1"/>
    </source>
</evidence>
<name>A0A6M3KPU3_9ZZZZ</name>
<feature type="compositionally biased region" description="Basic and acidic residues" evidence="1">
    <location>
        <begin position="29"/>
        <end position="40"/>
    </location>
</feature>
<feature type="region of interest" description="Disordered" evidence="1">
    <location>
        <begin position="29"/>
        <end position="61"/>
    </location>
</feature>
<dbReference type="AlphaFoldDB" id="A0A6M3KPU3"/>